<gene>
    <name evidence="1" type="primary">AVEN_183045_2</name>
    <name evidence="1" type="ORF">TNCT_483811</name>
</gene>
<proteinExistence type="predicted"/>
<dbReference type="OrthoDB" id="6433629at2759"/>
<accession>A0A8X6M3A1</accession>
<evidence type="ECO:0000313" key="1">
    <source>
        <dbReference type="EMBL" id="GFR29724.1"/>
    </source>
</evidence>
<protein>
    <submittedName>
        <fullName evidence="1">Uncharacterized protein</fullName>
    </submittedName>
</protein>
<organism evidence="1 2">
    <name type="scientific">Trichonephila clavata</name>
    <name type="common">Joro spider</name>
    <name type="synonym">Nephila clavata</name>
    <dbReference type="NCBI Taxonomy" id="2740835"/>
    <lineage>
        <taxon>Eukaryota</taxon>
        <taxon>Metazoa</taxon>
        <taxon>Ecdysozoa</taxon>
        <taxon>Arthropoda</taxon>
        <taxon>Chelicerata</taxon>
        <taxon>Arachnida</taxon>
        <taxon>Araneae</taxon>
        <taxon>Araneomorphae</taxon>
        <taxon>Entelegynae</taxon>
        <taxon>Araneoidea</taxon>
        <taxon>Nephilidae</taxon>
        <taxon>Trichonephila</taxon>
    </lineage>
</organism>
<dbReference type="EMBL" id="BMAO01019299">
    <property type="protein sequence ID" value="GFR29724.1"/>
    <property type="molecule type" value="Genomic_DNA"/>
</dbReference>
<sequence>MLIIPKTGTYYPDLSSNVDNLRINLWQRLNRPTSDKRGFWTLKCCDQNVDSNGFTENDNVWRVLNDLFEETPEIFQFRPSQWGSCNGYAMLKCYTPNDSDEYHILKIVNIIREKIDFPFQIRYFSKITKWKYAPIYLHTPNGEFYKRENKAWKYADL</sequence>
<comment type="caution">
    <text evidence="1">The sequence shown here is derived from an EMBL/GenBank/DDBJ whole genome shotgun (WGS) entry which is preliminary data.</text>
</comment>
<keyword evidence="2" id="KW-1185">Reference proteome</keyword>
<name>A0A8X6M3A1_TRICU</name>
<evidence type="ECO:0000313" key="2">
    <source>
        <dbReference type="Proteomes" id="UP000887116"/>
    </source>
</evidence>
<dbReference type="AlphaFoldDB" id="A0A8X6M3A1"/>
<reference evidence="1" key="1">
    <citation type="submission" date="2020-07" db="EMBL/GenBank/DDBJ databases">
        <title>Multicomponent nature underlies the extraordinary mechanical properties of spider dragline silk.</title>
        <authorList>
            <person name="Kono N."/>
            <person name="Nakamura H."/>
            <person name="Mori M."/>
            <person name="Yoshida Y."/>
            <person name="Ohtoshi R."/>
            <person name="Malay A.D."/>
            <person name="Moran D.A.P."/>
            <person name="Tomita M."/>
            <person name="Numata K."/>
            <person name="Arakawa K."/>
        </authorList>
    </citation>
    <scope>NUCLEOTIDE SEQUENCE</scope>
</reference>
<dbReference type="Proteomes" id="UP000887116">
    <property type="component" value="Unassembled WGS sequence"/>
</dbReference>